<evidence type="ECO:0000256" key="3">
    <source>
        <dbReference type="ARBA" id="ARBA00022737"/>
    </source>
</evidence>
<keyword evidence="4" id="KW-0802">TPR repeat</keyword>
<dbReference type="FunFam" id="1.25.40.10:FF:000052">
    <property type="entry name" value="Aryl-hydrocarbon-interacting protein-like 1"/>
    <property type="match status" value="1"/>
</dbReference>
<dbReference type="Gene3D" id="1.25.40.10">
    <property type="entry name" value="Tetratricopeptide repeat domain"/>
    <property type="match status" value="1"/>
</dbReference>
<evidence type="ECO:0000313" key="7">
    <source>
        <dbReference type="Proteomes" id="UP000245119"/>
    </source>
</evidence>
<dbReference type="AlphaFoldDB" id="A0A2T7PE37"/>
<dbReference type="GO" id="GO:0005737">
    <property type="term" value="C:cytoplasm"/>
    <property type="evidence" value="ECO:0007669"/>
    <property type="project" value="UniProtKB-SubCell"/>
</dbReference>
<dbReference type="PANTHER" id="PTHR11242">
    <property type="entry name" value="ARYL HYDROCARBON RECEPTOR INTERACTING PROTEIN RELATED"/>
    <property type="match status" value="1"/>
</dbReference>
<comment type="subcellular location">
    <subcellularLocation>
        <location evidence="1">Cytoplasm</location>
    </subcellularLocation>
</comment>
<dbReference type="InterPro" id="IPR019734">
    <property type="entry name" value="TPR_rpt"/>
</dbReference>
<dbReference type="STRING" id="400727.A0A2T7PE37"/>
<proteinExistence type="predicted"/>
<name>A0A2T7PE37_POMCA</name>
<evidence type="ECO:0000256" key="2">
    <source>
        <dbReference type="ARBA" id="ARBA00022490"/>
    </source>
</evidence>
<sequence length="251" mass="28348">MKVNETSEFLCTNIRETAIYPMVAKSLRDINKGHAHHHTGHCCGMMADTGVGYDDLNELLKNPQPLIFTLELLKFQGPNDFEKETWTMSPAEKLAVVPKLKEIGNTLYKARQYEEASDKYAEALGILEQLLMLEKPGDAEWIELDKLKIPLLLNYSQCKLIAGDYYTVITHTTEVLQKDYVTESDHVKALFRRGKAHGAVWNVTEARLDLNKVAELDPSLSKAVSKELKQLEENVKAKEQLEKASLKGIFG</sequence>
<evidence type="ECO:0000313" key="6">
    <source>
        <dbReference type="EMBL" id="PVD31682.1"/>
    </source>
</evidence>
<dbReference type="InterPro" id="IPR039663">
    <property type="entry name" value="AIP/AIPL1/TTC9"/>
</dbReference>
<dbReference type="Proteomes" id="UP000245119">
    <property type="component" value="Linkage Group LG4"/>
</dbReference>
<dbReference type="OrthoDB" id="5829758at2759"/>
<evidence type="ECO:0000256" key="1">
    <source>
        <dbReference type="ARBA" id="ARBA00004496"/>
    </source>
</evidence>
<dbReference type="SUPFAM" id="SSF48452">
    <property type="entry name" value="TPR-like"/>
    <property type="match status" value="1"/>
</dbReference>
<dbReference type="InterPro" id="IPR056277">
    <property type="entry name" value="PPIase_AIP"/>
</dbReference>
<comment type="caution">
    <text evidence="6">The sequence shown here is derived from an EMBL/GenBank/DDBJ whole genome shotgun (WGS) entry which is preliminary data.</text>
</comment>
<dbReference type="Gene3D" id="3.10.50.40">
    <property type="match status" value="1"/>
</dbReference>
<keyword evidence="2" id="KW-0963">Cytoplasm</keyword>
<dbReference type="EMBL" id="PZQS01000004">
    <property type="protein sequence ID" value="PVD31682.1"/>
    <property type="molecule type" value="Genomic_DNA"/>
</dbReference>
<organism evidence="6 7">
    <name type="scientific">Pomacea canaliculata</name>
    <name type="common">Golden apple snail</name>
    <dbReference type="NCBI Taxonomy" id="400727"/>
    <lineage>
        <taxon>Eukaryota</taxon>
        <taxon>Metazoa</taxon>
        <taxon>Spiralia</taxon>
        <taxon>Lophotrochozoa</taxon>
        <taxon>Mollusca</taxon>
        <taxon>Gastropoda</taxon>
        <taxon>Caenogastropoda</taxon>
        <taxon>Architaenioglossa</taxon>
        <taxon>Ampullarioidea</taxon>
        <taxon>Ampullariidae</taxon>
        <taxon>Pomacea</taxon>
    </lineage>
</organism>
<dbReference type="PANTHER" id="PTHR11242:SF0">
    <property type="entry name" value="TPR_REGION DOMAIN-CONTAINING PROTEIN"/>
    <property type="match status" value="1"/>
</dbReference>
<dbReference type="SMART" id="SM00028">
    <property type="entry name" value="TPR"/>
    <property type="match status" value="2"/>
</dbReference>
<dbReference type="GO" id="GO:0003755">
    <property type="term" value="F:peptidyl-prolyl cis-trans isomerase activity"/>
    <property type="evidence" value="ECO:0007669"/>
    <property type="project" value="InterPro"/>
</dbReference>
<evidence type="ECO:0000259" key="5">
    <source>
        <dbReference type="Pfam" id="PF23322"/>
    </source>
</evidence>
<feature type="domain" description="AIP/AIPL N-terminal FKBP-type PPIase" evidence="5">
    <location>
        <begin position="4"/>
        <end position="74"/>
    </location>
</feature>
<dbReference type="InterPro" id="IPR011990">
    <property type="entry name" value="TPR-like_helical_dom_sf"/>
</dbReference>
<reference evidence="6 7" key="1">
    <citation type="submission" date="2018-04" db="EMBL/GenBank/DDBJ databases">
        <title>The genome of golden apple snail Pomacea canaliculata provides insight into stress tolerance and invasive adaptation.</title>
        <authorList>
            <person name="Liu C."/>
            <person name="Liu B."/>
            <person name="Ren Y."/>
            <person name="Zhang Y."/>
            <person name="Wang H."/>
            <person name="Li S."/>
            <person name="Jiang F."/>
            <person name="Yin L."/>
            <person name="Zhang G."/>
            <person name="Qian W."/>
            <person name="Fan W."/>
        </authorList>
    </citation>
    <scope>NUCLEOTIDE SEQUENCE [LARGE SCALE GENOMIC DNA]</scope>
    <source>
        <strain evidence="6">SZHN2017</strain>
        <tissue evidence="6">Muscle</tissue>
    </source>
</reference>
<keyword evidence="7" id="KW-1185">Reference proteome</keyword>
<protein>
    <recommendedName>
        <fullName evidence="5">AIP/AIPL N-terminal FKBP-type PPIase domain-containing protein</fullName>
    </recommendedName>
</protein>
<evidence type="ECO:0000256" key="4">
    <source>
        <dbReference type="ARBA" id="ARBA00022803"/>
    </source>
</evidence>
<gene>
    <name evidence="6" type="ORF">C0Q70_07100</name>
</gene>
<dbReference type="Pfam" id="PF23322">
    <property type="entry name" value="PPIase_AIP"/>
    <property type="match status" value="1"/>
</dbReference>
<dbReference type="InterPro" id="IPR046357">
    <property type="entry name" value="PPIase_dom_sf"/>
</dbReference>
<accession>A0A2T7PE37</accession>
<keyword evidence="3" id="KW-0677">Repeat</keyword>